<dbReference type="EMBL" id="CP036425">
    <property type="protein sequence ID" value="QDU33419.1"/>
    <property type="molecule type" value="Genomic_DNA"/>
</dbReference>
<gene>
    <name evidence="1" type="ORF">KS4_14650</name>
</gene>
<dbReference type="AlphaFoldDB" id="A0A517YT60"/>
<evidence type="ECO:0000313" key="1">
    <source>
        <dbReference type="EMBL" id="QDU33419.1"/>
    </source>
</evidence>
<accession>A0A517YT60</accession>
<keyword evidence="2" id="KW-1185">Reference proteome</keyword>
<dbReference type="Proteomes" id="UP000317369">
    <property type="component" value="Chromosome"/>
</dbReference>
<proteinExistence type="predicted"/>
<name>A0A517YT60_9BACT</name>
<reference evidence="1 2" key="1">
    <citation type="submission" date="2019-02" db="EMBL/GenBank/DDBJ databases">
        <title>Deep-cultivation of Planctomycetes and their phenomic and genomic characterization uncovers novel biology.</title>
        <authorList>
            <person name="Wiegand S."/>
            <person name="Jogler M."/>
            <person name="Boedeker C."/>
            <person name="Pinto D."/>
            <person name="Vollmers J."/>
            <person name="Rivas-Marin E."/>
            <person name="Kohn T."/>
            <person name="Peeters S.H."/>
            <person name="Heuer A."/>
            <person name="Rast P."/>
            <person name="Oberbeckmann S."/>
            <person name="Bunk B."/>
            <person name="Jeske O."/>
            <person name="Meyerdierks A."/>
            <person name="Storesund J.E."/>
            <person name="Kallscheuer N."/>
            <person name="Luecker S."/>
            <person name="Lage O.M."/>
            <person name="Pohl T."/>
            <person name="Merkel B.J."/>
            <person name="Hornburger P."/>
            <person name="Mueller R.-W."/>
            <person name="Bruemmer F."/>
            <person name="Labrenz M."/>
            <person name="Spormann A.M."/>
            <person name="Op den Camp H."/>
            <person name="Overmann J."/>
            <person name="Amann R."/>
            <person name="Jetten M.S.M."/>
            <person name="Mascher T."/>
            <person name="Medema M.H."/>
            <person name="Devos D.P."/>
            <person name="Kaster A.-K."/>
            <person name="Ovreas L."/>
            <person name="Rohde M."/>
            <person name="Galperin M.Y."/>
            <person name="Jogler C."/>
        </authorList>
    </citation>
    <scope>NUCLEOTIDE SEQUENCE [LARGE SCALE GENOMIC DNA]</scope>
    <source>
        <strain evidence="1 2">KS4</strain>
    </source>
</reference>
<sequence length="52" mass="5896">MKVHTGLCALFLRANGQCLRQYCGCGTDFMLVARDLRLLNDWAMHKRLAVNA</sequence>
<dbReference type="KEGG" id="pcor:KS4_14650"/>
<protein>
    <submittedName>
        <fullName evidence="1">Uncharacterized protein</fullName>
    </submittedName>
</protein>
<organism evidence="1 2">
    <name type="scientific">Poriferisphaera corsica</name>
    <dbReference type="NCBI Taxonomy" id="2528020"/>
    <lineage>
        <taxon>Bacteria</taxon>
        <taxon>Pseudomonadati</taxon>
        <taxon>Planctomycetota</taxon>
        <taxon>Phycisphaerae</taxon>
        <taxon>Phycisphaerales</taxon>
        <taxon>Phycisphaeraceae</taxon>
        <taxon>Poriferisphaera</taxon>
    </lineage>
</organism>
<evidence type="ECO:0000313" key="2">
    <source>
        <dbReference type="Proteomes" id="UP000317369"/>
    </source>
</evidence>